<gene>
    <name evidence="2" type="ORF">D8674_033934</name>
</gene>
<reference evidence="2 3" key="3">
    <citation type="submission" date="2019-11" db="EMBL/GenBank/DDBJ databases">
        <title>A de novo genome assembly of a pear dwarfing rootstock.</title>
        <authorList>
            <person name="Wang F."/>
            <person name="Wang J."/>
            <person name="Li S."/>
            <person name="Zhang Y."/>
            <person name="Fang M."/>
            <person name="Ma L."/>
            <person name="Zhao Y."/>
            <person name="Jiang S."/>
        </authorList>
    </citation>
    <scope>NUCLEOTIDE SEQUENCE [LARGE SCALE GENOMIC DNA]</scope>
    <source>
        <strain evidence="2">S2</strain>
        <tissue evidence="2">Leaf</tissue>
    </source>
</reference>
<proteinExistence type="predicted"/>
<sequence>MVDIRLEKEATRQGIGSGHTASDAKDLSKLFGESKGEAEPVVETRATVILEVNEPRSPSLLLLLPDQCMFPPLTLNPKS</sequence>
<evidence type="ECO:0000313" key="2">
    <source>
        <dbReference type="EMBL" id="KAB2629139.1"/>
    </source>
</evidence>
<comment type="caution">
    <text evidence="2">The sequence shown here is derived from an EMBL/GenBank/DDBJ whole genome shotgun (WGS) entry which is preliminary data.</text>
</comment>
<reference evidence="3" key="2">
    <citation type="submission" date="2019-10" db="EMBL/GenBank/DDBJ databases">
        <title>A de novo genome assembly of a pear dwarfing rootstock.</title>
        <authorList>
            <person name="Wang F."/>
            <person name="Wang J."/>
            <person name="Li S."/>
            <person name="Zhang Y."/>
            <person name="Fang M."/>
            <person name="Ma L."/>
            <person name="Zhao Y."/>
            <person name="Jiang S."/>
        </authorList>
    </citation>
    <scope>NUCLEOTIDE SEQUENCE [LARGE SCALE GENOMIC DNA]</scope>
</reference>
<dbReference type="Proteomes" id="UP000327157">
    <property type="component" value="Chromosome 8"/>
</dbReference>
<organism evidence="2 3">
    <name type="scientific">Pyrus ussuriensis x Pyrus communis</name>
    <dbReference type="NCBI Taxonomy" id="2448454"/>
    <lineage>
        <taxon>Eukaryota</taxon>
        <taxon>Viridiplantae</taxon>
        <taxon>Streptophyta</taxon>
        <taxon>Embryophyta</taxon>
        <taxon>Tracheophyta</taxon>
        <taxon>Spermatophyta</taxon>
        <taxon>Magnoliopsida</taxon>
        <taxon>eudicotyledons</taxon>
        <taxon>Gunneridae</taxon>
        <taxon>Pentapetalae</taxon>
        <taxon>rosids</taxon>
        <taxon>fabids</taxon>
        <taxon>Rosales</taxon>
        <taxon>Rosaceae</taxon>
        <taxon>Amygdaloideae</taxon>
        <taxon>Maleae</taxon>
        <taxon>Pyrus</taxon>
    </lineage>
</organism>
<dbReference type="EMBL" id="SMOL01000148">
    <property type="protein sequence ID" value="KAB2629139.1"/>
    <property type="molecule type" value="Genomic_DNA"/>
</dbReference>
<feature type="compositionally biased region" description="Basic and acidic residues" evidence="1">
    <location>
        <begin position="1"/>
        <end position="11"/>
    </location>
</feature>
<evidence type="ECO:0000313" key="3">
    <source>
        <dbReference type="Proteomes" id="UP000327157"/>
    </source>
</evidence>
<feature type="region of interest" description="Disordered" evidence="1">
    <location>
        <begin position="1"/>
        <end position="29"/>
    </location>
</feature>
<evidence type="ECO:0000256" key="1">
    <source>
        <dbReference type="SAM" id="MobiDB-lite"/>
    </source>
</evidence>
<protein>
    <submittedName>
        <fullName evidence="2">TMV resistance protein N-like</fullName>
    </submittedName>
</protein>
<keyword evidence="3" id="KW-1185">Reference proteome</keyword>
<dbReference type="AlphaFoldDB" id="A0A5N5HMH4"/>
<accession>A0A5N5HMH4</accession>
<name>A0A5N5HMH4_9ROSA</name>
<reference evidence="2 3" key="1">
    <citation type="submission" date="2019-09" db="EMBL/GenBank/DDBJ databases">
        <authorList>
            <person name="Ou C."/>
        </authorList>
    </citation>
    <scope>NUCLEOTIDE SEQUENCE [LARGE SCALE GENOMIC DNA]</scope>
    <source>
        <strain evidence="2">S2</strain>
        <tissue evidence="2">Leaf</tissue>
    </source>
</reference>